<feature type="region of interest" description="Disordered" evidence="1">
    <location>
        <begin position="442"/>
        <end position="474"/>
    </location>
</feature>
<comment type="caution">
    <text evidence="3">The sequence shown here is derived from an EMBL/GenBank/DDBJ whole genome shotgun (WGS) entry which is preliminary data.</text>
</comment>
<dbReference type="InterPro" id="IPR004332">
    <property type="entry name" value="Transposase_MuDR"/>
</dbReference>
<reference evidence="3" key="2">
    <citation type="journal article" date="2024" name="Plant">
        <title>Genomic evolution and insights into agronomic trait innovations of Sesamum species.</title>
        <authorList>
            <person name="Miao H."/>
            <person name="Wang L."/>
            <person name="Qu L."/>
            <person name="Liu H."/>
            <person name="Sun Y."/>
            <person name="Le M."/>
            <person name="Wang Q."/>
            <person name="Wei S."/>
            <person name="Zheng Y."/>
            <person name="Lin W."/>
            <person name="Duan Y."/>
            <person name="Cao H."/>
            <person name="Xiong S."/>
            <person name="Wang X."/>
            <person name="Wei L."/>
            <person name="Li C."/>
            <person name="Ma Q."/>
            <person name="Ju M."/>
            <person name="Zhao R."/>
            <person name="Li G."/>
            <person name="Mu C."/>
            <person name="Tian Q."/>
            <person name="Mei H."/>
            <person name="Zhang T."/>
            <person name="Gao T."/>
            <person name="Zhang H."/>
        </authorList>
    </citation>
    <scope>NUCLEOTIDE SEQUENCE</scope>
    <source>
        <strain evidence="3">KEN1</strain>
    </source>
</reference>
<reference evidence="3" key="1">
    <citation type="submission" date="2020-06" db="EMBL/GenBank/DDBJ databases">
        <authorList>
            <person name="Li T."/>
            <person name="Hu X."/>
            <person name="Zhang T."/>
            <person name="Song X."/>
            <person name="Zhang H."/>
            <person name="Dai N."/>
            <person name="Sheng W."/>
            <person name="Hou X."/>
            <person name="Wei L."/>
        </authorList>
    </citation>
    <scope>NUCLEOTIDE SEQUENCE</scope>
    <source>
        <strain evidence="3">KEN1</strain>
        <tissue evidence="3">Leaf</tissue>
    </source>
</reference>
<proteinExistence type="predicted"/>
<sequence length="493" mass="57142">MFGLIEMKEFVEELGYDKQKVRFWHQFENSLHLGSEAIETDTDIYGIIKHIGNNRSSESECDDFEDSDYDMEEDDRLFEKWVVHDVGFDGEVGKGKSVDNILLSEEMQNMIEGEHSEGGEDSDKFQSVPGSDDDVTPKFPKYNPKTENKNPDLQLGLIFSSKKEAKFVIDTHCLRRGMMYRFDRNDHRRLRARCKKEGCEWYVYVSPMQEDKSWQVKGYNAVHSKCSWNYYNNNIISGWLGKTFVNKFKNNPKLGTNELRSEICNTLKCNVSKQQAYRAKQKAINILLGSLKEHFSTIRDYCLELMRSNYGSTVVLKLIDDESDLELDEEYAWTFMSDKQKGLIPVFESLFSNAENRFCVRNLHSNMKRDGFTGQSLKNALWAVARATGMEEFKARIEQLKELDENAYKWLVSSYLRCYEHAIQGINGAELWPKCELPPLLPPKYENKPGRPKKMRRRQPDEPPAATNTTRMKKCQKSLRCGKCGVVGHNART</sequence>
<dbReference type="PANTHER" id="PTHR31973:SF187">
    <property type="entry name" value="MUTATOR TRANSPOSASE MUDRA PROTEIN"/>
    <property type="match status" value="1"/>
</dbReference>
<feature type="compositionally biased region" description="Basic and acidic residues" evidence="1">
    <location>
        <begin position="113"/>
        <end position="124"/>
    </location>
</feature>
<feature type="region of interest" description="Disordered" evidence="1">
    <location>
        <begin position="113"/>
        <end position="148"/>
    </location>
</feature>
<dbReference type="EMBL" id="JACGWN010000006">
    <property type="protein sequence ID" value="KAL0448031.1"/>
    <property type="molecule type" value="Genomic_DNA"/>
</dbReference>
<evidence type="ECO:0000256" key="1">
    <source>
        <dbReference type="SAM" id="MobiDB-lite"/>
    </source>
</evidence>
<accession>A0AAW2X7C7</accession>
<protein>
    <recommendedName>
        <fullName evidence="2">Transposase MuDR plant domain-containing protein</fullName>
    </recommendedName>
</protein>
<feature type="domain" description="Transposase MuDR plant" evidence="2">
    <location>
        <begin position="153"/>
        <end position="215"/>
    </location>
</feature>
<name>A0AAW2X7C7_9LAMI</name>
<organism evidence="3">
    <name type="scientific">Sesamum latifolium</name>
    <dbReference type="NCBI Taxonomy" id="2727402"/>
    <lineage>
        <taxon>Eukaryota</taxon>
        <taxon>Viridiplantae</taxon>
        <taxon>Streptophyta</taxon>
        <taxon>Embryophyta</taxon>
        <taxon>Tracheophyta</taxon>
        <taxon>Spermatophyta</taxon>
        <taxon>Magnoliopsida</taxon>
        <taxon>eudicotyledons</taxon>
        <taxon>Gunneridae</taxon>
        <taxon>Pentapetalae</taxon>
        <taxon>asterids</taxon>
        <taxon>lamiids</taxon>
        <taxon>Lamiales</taxon>
        <taxon>Pedaliaceae</taxon>
        <taxon>Sesamum</taxon>
    </lineage>
</organism>
<gene>
    <name evidence="3" type="ORF">Slati_1931000</name>
</gene>
<evidence type="ECO:0000313" key="3">
    <source>
        <dbReference type="EMBL" id="KAL0448031.1"/>
    </source>
</evidence>
<evidence type="ECO:0000259" key="2">
    <source>
        <dbReference type="Pfam" id="PF03108"/>
    </source>
</evidence>
<dbReference type="Pfam" id="PF03108">
    <property type="entry name" value="DBD_Tnp_Mut"/>
    <property type="match status" value="1"/>
</dbReference>
<dbReference type="AlphaFoldDB" id="A0AAW2X7C7"/>
<dbReference type="PANTHER" id="PTHR31973">
    <property type="entry name" value="POLYPROTEIN, PUTATIVE-RELATED"/>
    <property type="match status" value="1"/>
</dbReference>